<evidence type="ECO:0000313" key="13">
    <source>
        <dbReference type="Proteomes" id="UP000230002"/>
    </source>
</evidence>
<evidence type="ECO:0000259" key="11">
    <source>
        <dbReference type="Pfam" id="PF08574"/>
    </source>
</evidence>
<gene>
    <name evidence="12" type="ORF">GSI_02999</name>
</gene>
<dbReference type="PANTHER" id="PTHR31196">
    <property type="entry name" value="RNA POLYMERASE II NUCLEAR LOCALIZATION PROTEIN SLC7A6OS-RELATED"/>
    <property type="match status" value="1"/>
</dbReference>
<evidence type="ECO:0000256" key="2">
    <source>
        <dbReference type="ARBA" id="ARBA00004123"/>
    </source>
</evidence>
<accession>A0A2G8SN88</accession>
<dbReference type="GO" id="GO:0005737">
    <property type="term" value="C:cytoplasm"/>
    <property type="evidence" value="ECO:0007669"/>
    <property type="project" value="UniProtKB-SubCell"/>
</dbReference>
<feature type="region of interest" description="Disordered" evidence="10">
    <location>
        <begin position="72"/>
        <end position="173"/>
    </location>
</feature>
<evidence type="ECO:0000256" key="3">
    <source>
        <dbReference type="ARBA" id="ARBA00004496"/>
    </source>
</evidence>
<dbReference type="InterPro" id="IPR013883">
    <property type="entry name" value="TF_Iwr1_dom"/>
</dbReference>
<comment type="subcellular location">
    <subcellularLocation>
        <location evidence="3">Cytoplasm</location>
    </subcellularLocation>
    <subcellularLocation>
        <location evidence="2">Nucleus</location>
    </subcellularLocation>
</comment>
<evidence type="ECO:0000256" key="4">
    <source>
        <dbReference type="ARBA" id="ARBA00010218"/>
    </source>
</evidence>
<keyword evidence="7" id="KW-0963">Cytoplasm</keyword>
<keyword evidence="9" id="KW-0539">Nucleus</keyword>
<keyword evidence="8" id="KW-0653">Protein transport</keyword>
<evidence type="ECO:0000256" key="9">
    <source>
        <dbReference type="ARBA" id="ARBA00023242"/>
    </source>
</evidence>
<evidence type="ECO:0000256" key="6">
    <source>
        <dbReference type="ARBA" id="ARBA00022448"/>
    </source>
</evidence>
<feature type="compositionally biased region" description="Pro residues" evidence="10">
    <location>
        <begin position="108"/>
        <end position="122"/>
    </location>
</feature>
<dbReference type="GO" id="GO:0015031">
    <property type="term" value="P:protein transport"/>
    <property type="evidence" value="ECO:0007669"/>
    <property type="project" value="UniProtKB-KW"/>
</dbReference>
<dbReference type="AlphaFoldDB" id="A0A2G8SN88"/>
<dbReference type="GO" id="GO:0005634">
    <property type="term" value="C:nucleus"/>
    <property type="evidence" value="ECO:0007669"/>
    <property type="project" value="UniProtKB-SubCell"/>
</dbReference>
<dbReference type="OrthoDB" id="6255506at2759"/>
<comment type="function">
    <text evidence="1">Directs RNA polymerase II nuclear import.</text>
</comment>
<comment type="caution">
    <text evidence="12">The sequence shown here is derived from an EMBL/GenBank/DDBJ whole genome shotgun (WGS) entry which is preliminary data.</text>
</comment>
<evidence type="ECO:0000256" key="8">
    <source>
        <dbReference type="ARBA" id="ARBA00022927"/>
    </source>
</evidence>
<feature type="region of interest" description="Disordered" evidence="10">
    <location>
        <begin position="1"/>
        <end position="26"/>
    </location>
</feature>
<comment type="similarity">
    <text evidence="4">Belongs to the IWR1/SLC7A6OS family.</text>
</comment>
<evidence type="ECO:0000256" key="5">
    <source>
        <dbReference type="ARBA" id="ARBA00017036"/>
    </source>
</evidence>
<keyword evidence="13" id="KW-1185">Reference proteome</keyword>
<dbReference type="Proteomes" id="UP000230002">
    <property type="component" value="Unassembled WGS sequence"/>
</dbReference>
<proteinExistence type="inferred from homology"/>
<reference evidence="12 13" key="1">
    <citation type="journal article" date="2015" name="Sci. Rep.">
        <title>Chromosome-level genome map provides insights into diverse defense mechanisms in the medicinal fungus Ganoderma sinense.</title>
        <authorList>
            <person name="Zhu Y."/>
            <person name="Xu J."/>
            <person name="Sun C."/>
            <person name="Zhou S."/>
            <person name="Xu H."/>
            <person name="Nelson D.R."/>
            <person name="Qian J."/>
            <person name="Song J."/>
            <person name="Luo H."/>
            <person name="Xiang L."/>
            <person name="Li Y."/>
            <person name="Xu Z."/>
            <person name="Ji A."/>
            <person name="Wang L."/>
            <person name="Lu S."/>
            <person name="Hayward A."/>
            <person name="Sun W."/>
            <person name="Li X."/>
            <person name="Schwartz D.C."/>
            <person name="Wang Y."/>
            <person name="Chen S."/>
        </authorList>
    </citation>
    <scope>NUCLEOTIDE SEQUENCE [LARGE SCALE GENOMIC DNA]</scope>
    <source>
        <strain evidence="12 13">ZZ0214-1</strain>
    </source>
</reference>
<dbReference type="InterPro" id="IPR040218">
    <property type="entry name" value="SLC7A6OS"/>
</dbReference>
<evidence type="ECO:0000256" key="10">
    <source>
        <dbReference type="SAM" id="MobiDB-lite"/>
    </source>
</evidence>
<evidence type="ECO:0000256" key="7">
    <source>
        <dbReference type="ARBA" id="ARBA00022490"/>
    </source>
</evidence>
<keyword evidence="6" id="KW-0813">Transport</keyword>
<feature type="compositionally biased region" description="Acidic residues" evidence="10">
    <location>
        <begin position="311"/>
        <end position="326"/>
    </location>
</feature>
<dbReference type="STRING" id="1077348.A0A2G8SN88"/>
<sequence length="355" mass="39872">MSCTSSSKPQRPALMDVDPPQALQPQQPYAIVRIKRKRNEEPLDALVVDAAPSKKKYRGGINVFQYAGTVEQAEWNDEKQKKELEKHLADLARESSQKTRQAATPAVPTTPSPSAVPQPPRSTPAQPLPAHSQKRPAPQAPSRTYTIVQQDKPVEDPYARRRPANAPPKVWSTRELEAAKRAAQFKMYEAVPSTSTGKKAPVPTEMDAEIDKFLPLLKDYLNVSDLTPPPAKSIKGVKDTDGMDEDYVYDVFYHRPTTNKELYDPTSSNIAKLTGLPPELSGLSGEDSSDEEYSDEDDEDSNAEDWYTNDYPDEEESDREDEADLSDEYHEHSEYDDEVPGRSMTAYRDVMSYDF</sequence>
<feature type="domain" description="Transcription factor Iwr1" evidence="11">
    <location>
        <begin position="245"/>
        <end position="315"/>
    </location>
</feature>
<organism evidence="12 13">
    <name type="scientific">Ganoderma sinense ZZ0214-1</name>
    <dbReference type="NCBI Taxonomy" id="1077348"/>
    <lineage>
        <taxon>Eukaryota</taxon>
        <taxon>Fungi</taxon>
        <taxon>Dikarya</taxon>
        <taxon>Basidiomycota</taxon>
        <taxon>Agaricomycotina</taxon>
        <taxon>Agaricomycetes</taxon>
        <taxon>Polyporales</taxon>
        <taxon>Polyporaceae</taxon>
        <taxon>Ganoderma</taxon>
    </lineage>
</organism>
<protein>
    <recommendedName>
        <fullName evidence="5">Probable RNA polymerase II nuclear localization protein SLC7A6OS</fullName>
    </recommendedName>
</protein>
<evidence type="ECO:0000256" key="1">
    <source>
        <dbReference type="ARBA" id="ARBA00003202"/>
    </source>
</evidence>
<dbReference type="PANTHER" id="PTHR31196:SF2">
    <property type="entry name" value="RNA POLYMERASE II NUCLEAR LOCALIZATION PROTEIN SLC7A6OS-RELATED"/>
    <property type="match status" value="1"/>
</dbReference>
<feature type="compositionally biased region" description="Acidic residues" evidence="10">
    <location>
        <begin position="287"/>
        <end position="303"/>
    </location>
</feature>
<name>A0A2G8SN88_9APHY</name>
<dbReference type="EMBL" id="AYKW01000004">
    <property type="protein sequence ID" value="PIL35209.1"/>
    <property type="molecule type" value="Genomic_DNA"/>
</dbReference>
<feature type="region of interest" description="Disordered" evidence="10">
    <location>
        <begin position="258"/>
        <end position="344"/>
    </location>
</feature>
<dbReference type="Pfam" id="PF08574">
    <property type="entry name" value="Iwr1"/>
    <property type="match status" value="1"/>
</dbReference>
<feature type="compositionally biased region" description="Basic and acidic residues" evidence="10">
    <location>
        <begin position="76"/>
        <end position="97"/>
    </location>
</feature>
<evidence type="ECO:0000313" key="12">
    <source>
        <dbReference type="EMBL" id="PIL35209.1"/>
    </source>
</evidence>